<keyword evidence="2" id="KW-0245">EGF-like domain</keyword>
<feature type="disulfide bond" evidence="2">
    <location>
        <begin position="347"/>
        <end position="356"/>
    </location>
</feature>
<dbReference type="PROSITE" id="PS50026">
    <property type="entry name" value="EGF_3"/>
    <property type="match status" value="2"/>
</dbReference>
<dbReference type="SMART" id="SM00282">
    <property type="entry name" value="LamG"/>
    <property type="match status" value="2"/>
</dbReference>
<dbReference type="EMBL" id="SUNJ01014092">
    <property type="protein sequence ID" value="TPP56767.1"/>
    <property type="molecule type" value="Genomic_DNA"/>
</dbReference>
<dbReference type="CDD" id="cd00054">
    <property type="entry name" value="EGF_CA"/>
    <property type="match status" value="2"/>
</dbReference>
<dbReference type="Pfam" id="PF00008">
    <property type="entry name" value="EGF"/>
    <property type="match status" value="1"/>
</dbReference>
<keyword evidence="7" id="KW-1185">Reference proteome</keyword>
<dbReference type="PROSITE" id="PS00022">
    <property type="entry name" value="EGF_1"/>
    <property type="match status" value="2"/>
</dbReference>
<dbReference type="InterPro" id="IPR000742">
    <property type="entry name" value="EGF"/>
</dbReference>
<dbReference type="AlphaFoldDB" id="A0A504YG39"/>
<dbReference type="CDD" id="cd00110">
    <property type="entry name" value="LamG"/>
    <property type="match status" value="2"/>
</dbReference>
<feature type="domain" description="Laminin G" evidence="4">
    <location>
        <begin position="365"/>
        <end position="590"/>
    </location>
</feature>
<feature type="domain" description="EGF-like" evidence="5">
    <location>
        <begin position="319"/>
        <end position="357"/>
    </location>
</feature>
<gene>
    <name evidence="6" type="ORF">FGIG_03462</name>
</gene>
<dbReference type="PANTHER" id="PTHR15036:SF85">
    <property type="entry name" value="SP2353, ISOFORM A"/>
    <property type="match status" value="1"/>
</dbReference>
<feature type="disulfide bond" evidence="2">
    <location>
        <begin position="88"/>
        <end position="97"/>
    </location>
</feature>
<dbReference type="OrthoDB" id="10014052at2759"/>
<dbReference type="GO" id="GO:0005509">
    <property type="term" value="F:calcium ion binding"/>
    <property type="evidence" value="ECO:0007669"/>
    <property type="project" value="InterPro"/>
</dbReference>
<dbReference type="InterPro" id="IPR013320">
    <property type="entry name" value="ConA-like_dom_sf"/>
</dbReference>
<feature type="compositionally biased region" description="Basic and acidic residues" evidence="3">
    <location>
        <begin position="31"/>
        <end position="45"/>
    </location>
</feature>
<evidence type="ECO:0000313" key="6">
    <source>
        <dbReference type="EMBL" id="TPP56767.1"/>
    </source>
</evidence>
<dbReference type="PROSITE" id="PS50025">
    <property type="entry name" value="LAM_G_DOMAIN"/>
    <property type="match status" value="1"/>
</dbReference>
<protein>
    <recommendedName>
        <fullName evidence="8">Pikachurin</fullName>
    </recommendedName>
</protein>
<evidence type="ECO:0000256" key="3">
    <source>
        <dbReference type="SAM" id="MobiDB-lite"/>
    </source>
</evidence>
<dbReference type="STRING" id="46835.A0A504YG39"/>
<dbReference type="GO" id="GO:0016020">
    <property type="term" value="C:membrane"/>
    <property type="evidence" value="ECO:0007669"/>
    <property type="project" value="UniProtKB-SubCell"/>
</dbReference>
<evidence type="ECO:0000259" key="4">
    <source>
        <dbReference type="PROSITE" id="PS50025"/>
    </source>
</evidence>
<accession>A0A504YG39</accession>
<sequence>MIQRFQLSTSQDSDWSMVMEVEVEDPSQPRNESKADSFRGTEGDHHVSRNIQDSAAYPNSNRCGSLICYNGARCFPPIKRMGSIKCLCQMGFLGDNCEIVRSQWYHVSFGHTERGDLFLSVNENRQELTTVLFKNLYAQYHRAADAFLDELYIGGHPELEQLKQDVHLGKYMQKNYVGCIHHIRVQGKRLDPRRKSFVGDAVEGFGICRSPTKLALDVWHTVEFWHIGREGFVRLNLSPEIQSAFAVGELVQLTLGQDLYLGGHPDMDLLAASLTKWDIGKDEYQLVGFQGCIQELVLNGIPVRVVEQILYSANLNNCQQHACSSPTSACSNRGTCVPKTSSHQCSCLLGYTGSFCEEKLLLDKTAQISFDGNGYLEFSSRPFLNIINIPHFDIYMDIKAHFEADSSKTGVILHFPKDQNLLTLGDYATLEKRFLMIKITARGQLTLSWLRYTSHSEFIVNVLSENRTTSESHGLASKQKVEPGHWQKLMLKRRSNDFLLYLNGSQIDSVNVSGSAVPVFNKLLIGGLDSYIPLFTDDFVGINSQELLVTPTSPMDRKPIGFRGCIGNIHINGRPVMARDAQSGRNVNACPGVT</sequence>
<dbReference type="PROSITE" id="PS01186">
    <property type="entry name" value="EGF_2"/>
    <property type="match status" value="2"/>
</dbReference>
<evidence type="ECO:0000256" key="2">
    <source>
        <dbReference type="PROSITE-ProRule" id="PRU00076"/>
    </source>
</evidence>
<comment type="caution">
    <text evidence="2">Lacks conserved residue(s) required for the propagation of feature annotation.</text>
</comment>
<proteinExistence type="predicted"/>
<evidence type="ECO:0008006" key="8">
    <source>
        <dbReference type="Google" id="ProtNLM"/>
    </source>
</evidence>
<dbReference type="SUPFAM" id="SSF57196">
    <property type="entry name" value="EGF/Laminin"/>
    <property type="match status" value="2"/>
</dbReference>
<feature type="domain" description="EGF-like" evidence="5">
    <location>
        <begin position="59"/>
        <end position="98"/>
    </location>
</feature>
<dbReference type="Proteomes" id="UP000316759">
    <property type="component" value="Unassembled WGS sequence"/>
</dbReference>
<dbReference type="InterPro" id="IPR001791">
    <property type="entry name" value="Laminin_G"/>
</dbReference>
<dbReference type="Gene3D" id="2.10.25.10">
    <property type="entry name" value="Laminin"/>
    <property type="match status" value="2"/>
</dbReference>
<dbReference type="SMART" id="SM00181">
    <property type="entry name" value="EGF"/>
    <property type="match status" value="2"/>
</dbReference>
<dbReference type="InterPro" id="IPR050372">
    <property type="entry name" value="Neurexin-related_CASP"/>
</dbReference>
<dbReference type="InterPro" id="IPR001881">
    <property type="entry name" value="EGF-like_Ca-bd_dom"/>
</dbReference>
<feature type="region of interest" description="Disordered" evidence="3">
    <location>
        <begin position="21"/>
        <end position="45"/>
    </location>
</feature>
<dbReference type="SMART" id="SM00179">
    <property type="entry name" value="EGF_CA"/>
    <property type="match status" value="2"/>
</dbReference>
<dbReference type="Gene3D" id="2.60.120.200">
    <property type="match status" value="3"/>
</dbReference>
<organism evidence="6 7">
    <name type="scientific">Fasciola gigantica</name>
    <name type="common">Giant liver fluke</name>
    <dbReference type="NCBI Taxonomy" id="46835"/>
    <lineage>
        <taxon>Eukaryota</taxon>
        <taxon>Metazoa</taxon>
        <taxon>Spiralia</taxon>
        <taxon>Lophotrochozoa</taxon>
        <taxon>Platyhelminthes</taxon>
        <taxon>Trematoda</taxon>
        <taxon>Digenea</taxon>
        <taxon>Plagiorchiida</taxon>
        <taxon>Echinostomata</taxon>
        <taxon>Echinostomatoidea</taxon>
        <taxon>Fasciolidae</taxon>
        <taxon>Fasciola</taxon>
    </lineage>
</organism>
<comment type="caution">
    <text evidence="6">The sequence shown here is derived from an EMBL/GenBank/DDBJ whole genome shotgun (WGS) entry which is preliminary data.</text>
</comment>
<reference evidence="6 7" key="1">
    <citation type="submission" date="2019-04" db="EMBL/GenBank/DDBJ databases">
        <title>Annotation for the trematode Fasciola gigantica.</title>
        <authorList>
            <person name="Choi Y.-J."/>
        </authorList>
    </citation>
    <scope>NUCLEOTIDE SEQUENCE [LARGE SCALE GENOMIC DNA]</scope>
    <source>
        <strain evidence="6">Uganda_cow_1</strain>
    </source>
</reference>
<keyword evidence="1 2" id="KW-1015">Disulfide bond</keyword>
<dbReference type="SUPFAM" id="SSF49899">
    <property type="entry name" value="Concanavalin A-like lectins/glucanases"/>
    <property type="match status" value="3"/>
</dbReference>
<evidence type="ECO:0000259" key="5">
    <source>
        <dbReference type="PROSITE" id="PS50026"/>
    </source>
</evidence>
<dbReference type="Pfam" id="PF02210">
    <property type="entry name" value="Laminin_G_2"/>
    <property type="match status" value="2"/>
</dbReference>
<evidence type="ECO:0000313" key="7">
    <source>
        <dbReference type="Proteomes" id="UP000316759"/>
    </source>
</evidence>
<dbReference type="PANTHER" id="PTHR15036">
    <property type="entry name" value="PIKACHURIN-LIKE PROTEIN"/>
    <property type="match status" value="1"/>
</dbReference>
<evidence type="ECO:0000256" key="1">
    <source>
        <dbReference type="ARBA" id="ARBA00023157"/>
    </source>
</evidence>
<name>A0A504YG39_FASGI</name>